<dbReference type="GO" id="GO:0003676">
    <property type="term" value="F:nucleic acid binding"/>
    <property type="evidence" value="ECO:0007669"/>
    <property type="project" value="InterPro"/>
</dbReference>
<proteinExistence type="predicted"/>
<dbReference type="AlphaFoldDB" id="A0A0B7NE36"/>
<name>A0A0B7NE36_9FUNG</name>
<feature type="domain" description="Tc1-like transposase DDE" evidence="1">
    <location>
        <begin position="44"/>
        <end position="85"/>
    </location>
</feature>
<evidence type="ECO:0000313" key="3">
    <source>
        <dbReference type="Proteomes" id="UP000054107"/>
    </source>
</evidence>
<dbReference type="STRING" id="35722.A0A0B7NE36"/>
<accession>A0A0B7NE36</accession>
<dbReference type="Proteomes" id="UP000054107">
    <property type="component" value="Unassembled WGS sequence"/>
</dbReference>
<protein>
    <recommendedName>
        <fullName evidence="1">Tc1-like transposase DDE domain-containing protein</fullName>
    </recommendedName>
</protein>
<keyword evidence="3" id="KW-1185">Reference proteome</keyword>
<dbReference type="InterPro" id="IPR038717">
    <property type="entry name" value="Tc1-like_DDE_dom"/>
</dbReference>
<dbReference type="Gene3D" id="3.30.420.10">
    <property type="entry name" value="Ribonuclease H-like superfamily/Ribonuclease H"/>
    <property type="match status" value="1"/>
</dbReference>
<sequence>MRHEIWGRQPGIWGLGIDSLHLLVVIPANFPHQQAHRRKNDQPEILGFDFWPAQSPDLNPIEHLWAILEKRIEGRRHAIGSKDELEACLRNEWSKLDVGLAEKLVQCMPSRCKEVIEAKGGNTRY</sequence>
<evidence type="ECO:0000313" key="2">
    <source>
        <dbReference type="EMBL" id="CEP13802.1"/>
    </source>
</evidence>
<dbReference type="Pfam" id="PF13358">
    <property type="entry name" value="DDE_3"/>
    <property type="match status" value="1"/>
</dbReference>
<dbReference type="OrthoDB" id="2446457at2759"/>
<dbReference type="EMBL" id="LN730558">
    <property type="protein sequence ID" value="CEP13802.1"/>
    <property type="molecule type" value="Genomic_DNA"/>
</dbReference>
<gene>
    <name evidence="2" type="primary">PARPA_07936.1 scaffold 31073</name>
</gene>
<dbReference type="InterPro" id="IPR036397">
    <property type="entry name" value="RNaseH_sf"/>
</dbReference>
<organism evidence="2 3">
    <name type="scientific">Parasitella parasitica</name>
    <dbReference type="NCBI Taxonomy" id="35722"/>
    <lineage>
        <taxon>Eukaryota</taxon>
        <taxon>Fungi</taxon>
        <taxon>Fungi incertae sedis</taxon>
        <taxon>Mucoromycota</taxon>
        <taxon>Mucoromycotina</taxon>
        <taxon>Mucoromycetes</taxon>
        <taxon>Mucorales</taxon>
        <taxon>Mucorineae</taxon>
        <taxon>Mucoraceae</taxon>
        <taxon>Parasitella</taxon>
    </lineage>
</organism>
<evidence type="ECO:0000259" key="1">
    <source>
        <dbReference type="Pfam" id="PF13358"/>
    </source>
</evidence>
<reference evidence="2 3" key="1">
    <citation type="submission" date="2014-09" db="EMBL/GenBank/DDBJ databases">
        <authorList>
            <person name="Ellenberger Sabrina"/>
        </authorList>
    </citation>
    <scope>NUCLEOTIDE SEQUENCE [LARGE SCALE GENOMIC DNA]</scope>
    <source>
        <strain evidence="2 3">CBS 412.66</strain>
    </source>
</reference>